<feature type="transmembrane region" description="Helical" evidence="1">
    <location>
        <begin position="29"/>
        <end position="50"/>
    </location>
</feature>
<evidence type="ECO:0000313" key="2">
    <source>
        <dbReference type="EMBL" id="BBA10760.1"/>
    </source>
</evidence>
<proteinExistence type="predicted"/>
<accession>A0A224ACY4</accession>
<reference evidence="2" key="1">
    <citation type="journal article" date="2017" name="Zool. J. Linn. Soc.">
        <title>Molecular phylogeny, frequent parallel evolution and new system of Japanese clausiliid land snails (Gastropoda: Stylommatophora).</title>
        <authorList>
            <person name="Motochin R."/>
            <person name="Wang M."/>
            <person name="Ueshima R."/>
        </authorList>
    </citation>
    <scope>NUCLEOTIDE SEQUENCE</scope>
    <source>
        <strain evidence="2">RF74</strain>
        <tissue evidence="2">Muscle</tissue>
    </source>
</reference>
<protein>
    <submittedName>
        <fullName evidence="2">NADH dehydrogenase subunit 4L</fullName>
    </submittedName>
</protein>
<organism evidence="2">
    <name type="scientific">Megalophaedusa micropeas</name>
    <dbReference type="NCBI Taxonomy" id="1885765"/>
    <lineage>
        <taxon>Eukaryota</taxon>
        <taxon>Metazoa</taxon>
        <taxon>Spiralia</taxon>
        <taxon>Lophotrochozoa</taxon>
        <taxon>Mollusca</taxon>
        <taxon>Gastropoda</taxon>
        <taxon>Heterobranchia</taxon>
        <taxon>Euthyneura</taxon>
        <taxon>Panpulmonata</taxon>
        <taxon>Eupulmonata</taxon>
        <taxon>Stylommatophora</taxon>
        <taxon>Helicina</taxon>
        <taxon>Clausilioidea</taxon>
        <taxon>Clausiliidae</taxon>
        <taxon>Phaedusinae</taxon>
        <taxon>Megalophaedusa</taxon>
    </lineage>
</organism>
<feature type="transmembrane region" description="Helical" evidence="1">
    <location>
        <begin position="6"/>
        <end position="22"/>
    </location>
</feature>
<keyword evidence="2" id="KW-0496">Mitochondrion</keyword>
<evidence type="ECO:0000256" key="1">
    <source>
        <dbReference type="SAM" id="Phobius"/>
    </source>
</evidence>
<keyword evidence="1" id="KW-1133">Transmembrane helix</keyword>
<keyword evidence="1" id="KW-0472">Membrane</keyword>
<feature type="transmembrane region" description="Helical" evidence="1">
    <location>
        <begin position="56"/>
        <end position="79"/>
    </location>
</feature>
<dbReference type="AlphaFoldDB" id="A0A224ACY4"/>
<keyword evidence="1" id="KW-0812">Transmembrane</keyword>
<geneLocation type="mitochondrion" evidence="2"/>
<dbReference type="Gene3D" id="1.10.287.3510">
    <property type="match status" value="1"/>
</dbReference>
<dbReference type="EMBL" id="LC172128">
    <property type="protein sequence ID" value="BBA10760.1"/>
    <property type="molecule type" value="Genomic_DNA"/>
</dbReference>
<name>A0A224ACY4_9EUPU</name>
<gene>
    <name evidence="2" type="primary">ND4L</name>
</gene>
<sequence>MIKAFIFLIYFLLLVAIFFNSKTHFISSLLILEAVVLVSLIISCFITSVVASSFSLWIVLLTLSVCEASLGLSLLVAMIKVKGSDLMKPYFLL</sequence>